<dbReference type="GO" id="GO:0006567">
    <property type="term" value="P:L-threonine catabolic process"/>
    <property type="evidence" value="ECO:0007669"/>
    <property type="project" value="TreeGrafter"/>
</dbReference>
<dbReference type="PANTHER" id="PTHR48078:SF6">
    <property type="entry name" value="L-THREONINE DEHYDRATASE CATABOLIC TDCB"/>
    <property type="match status" value="1"/>
</dbReference>
<dbReference type="NCBIfam" id="TIGR00260">
    <property type="entry name" value="thrC"/>
    <property type="match status" value="1"/>
</dbReference>
<evidence type="ECO:0000256" key="10">
    <source>
        <dbReference type="ARBA" id="ARBA00049144"/>
    </source>
</evidence>
<dbReference type="GO" id="GO:0030170">
    <property type="term" value="F:pyridoxal phosphate binding"/>
    <property type="evidence" value="ECO:0007669"/>
    <property type="project" value="InterPro"/>
</dbReference>
<dbReference type="NCBIfam" id="NF006050">
    <property type="entry name" value="PRK08197.1"/>
    <property type="match status" value="1"/>
</dbReference>
<dbReference type="PANTHER" id="PTHR48078">
    <property type="entry name" value="THREONINE DEHYDRATASE, MITOCHONDRIAL-RELATED"/>
    <property type="match status" value="1"/>
</dbReference>
<evidence type="ECO:0000256" key="2">
    <source>
        <dbReference type="ARBA" id="ARBA00004979"/>
    </source>
</evidence>
<sequence length="413" mass="44580">MLHDLNLTTDRPTFVTHLECSLTGERYEADRLHGLSAAGKPLLVRYDLDGVRATLTKEALSSRPMDLWRWRELLPVRQTSNIVSLGENATPLIPLPRTAKRLGGAQLLAKDEGRLPTASFKARGLVMAVSMAKELGVTQVAMPTNGNAGAALAAYAAVAGMESVIFCPADTPEVNVREIAAQGARVYRVNGYIDDCGAIVGQGVKERGWFDFSTLKEPYRIEGKKTMGLELAEQLGWELPDAIFYPTGGGTGLIGMWKAFDELEKIGFIGSKRPKMFAVQAEGCAPMVRAFEQGVEFAERWEDAQTIAMGIRVPKAVGDFLILRAVRESGGAALAVSDAAIAAAVRDVARDDGLLLCPEGGATLAAYQRALDEGLIGRDERAVLFNCASGLKYPLEDQSRTLDRHAPIDFASL</sequence>
<dbReference type="AlphaFoldDB" id="A0A085K2D3"/>
<dbReference type="GO" id="GO:0006565">
    <property type="term" value="P:L-serine catabolic process"/>
    <property type="evidence" value="ECO:0007669"/>
    <property type="project" value="TreeGrafter"/>
</dbReference>
<comment type="catalytic activity">
    <reaction evidence="10">
        <text>O-phospho-L-homoserine + H2O = L-threonine + phosphate</text>
        <dbReference type="Rhea" id="RHEA:10840"/>
        <dbReference type="ChEBI" id="CHEBI:15377"/>
        <dbReference type="ChEBI" id="CHEBI:43474"/>
        <dbReference type="ChEBI" id="CHEBI:57590"/>
        <dbReference type="ChEBI" id="CHEBI:57926"/>
        <dbReference type="EC" id="4.2.3.1"/>
    </reaction>
</comment>
<dbReference type="GO" id="GO:0009088">
    <property type="term" value="P:threonine biosynthetic process"/>
    <property type="evidence" value="ECO:0007669"/>
    <property type="project" value="UniProtKB-UniRule"/>
</dbReference>
<dbReference type="FunFam" id="3.40.50.1100:FF:000055">
    <property type="entry name" value="Threonine synthase"/>
    <property type="match status" value="1"/>
</dbReference>
<comment type="cofactor">
    <cofactor evidence="1 12">
        <name>pyridoxal 5'-phosphate</name>
        <dbReference type="ChEBI" id="CHEBI:597326"/>
    </cofactor>
</comment>
<dbReference type="PROSITE" id="PS00165">
    <property type="entry name" value="DEHYDRATASE_SER_THR"/>
    <property type="match status" value="1"/>
</dbReference>
<dbReference type="Gene3D" id="3.40.50.1100">
    <property type="match status" value="2"/>
</dbReference>
<evidence type="ECO:0000256" key="3">
    <source>
        <dbReference type="ARBA" id="ARBA00005517"/>
    </source>
</evidence>
<protein>
    <recommendedName>
        <fullName evidence="5 11">Threonine synthase</fullName>
        <ecNumber evidence="4 11">4.2.3.1</ecNumber>
    </recommendedName>
</protein>
<dbReference type="Proteomes" id="UP000280708">
    <property type="component" value="Chromosome"/>
</dbReference>
<dbReference type="SUPFAM" id="SSF53686">
    <property type="entry name" value="Tryptophan synthase beta subunit-like PLP-dependent enzymes"/>
    <property type="match status" value="1"/>
</dbReference>
<evidence type="ECO:0000256" key="4">
    <source>
        <dbReference type="ARBA" id="ARBA00013028"/>
    </source>
</evidence>
<dbReference type="InterPro" id="IPR000634">
    <property type="entry name" value="Ser/Thr_deHydtase_PyrdxlP-BS"/>
</dbReference>
<evidence type="ECO:0000256" key="5">
    <source>
        <dbReference type="ARBA" id="ARBA00018679"/>
    </source>
</evidence>
<name>A0A085K2D3_SPHYA</name>
<comment type="pathway">
    <text evidence="2">Amino-acid biosynthesis; L-threonine biosynthesis; L-threonine from L-aspartate: step 5/5.</text>
</comment>
<evidence type="ECO:0000256" key="12">
    <source>
        <dbReference type="PIRSR" id="PIRSR604450-51"/>
    </source>
</evidence>
<dbReference type="UniPathway" id="UPA00050">
    <property type="reaction ID" value="UER00065"/>
</dbReference>
<feature type="modified residue" description="N6-(pyridoxal phosphate)lysine" evidence="12">
    <location>
        <position position="121"/>
    </location>
</feature>
<evidence type="ECO:0000256" key="9">
    <source>
        <dbReference type="ARBA" id="ARBA00023239"/>
    </source>
</evidence>
<evidence type="ECO:0000313" key="14">
    <source>
        <dbReference type="Proteomes" id="UP000280708"/>
    </source>
</evidence>
<evidence type="ECO:0000256" key="8">
    <source>
        <dbReference type="ARBA" id="ARBA00022898"/>
    </source>
</evidence>
<dbReference type="CDD" id="cd01563">
    <property type="entry name" value="Thr-synth_1"/>
    <property type="match status" value="1"/>
</dbReference>
<dbReference type="Pfam" id="PF00291">
    <property type="entry name" value="PALP"/>
    <property type="match status" value="1"/>
</dbReference>
<dbReference type="InterPro" id="IPR001926">
    <property type="entry name" value="TrpB-like_PALP"/>
</dbReference>
<dbReference type="InterPro" id="IPR004450">
    <property type="entry name" value="Thr_synthase-like"/>
</dbReference>
<evidence type="ECO:0000256" key="7">
    <source>
        <dbReference type="ARBA" id="ARBA00022697"/>
    </source>
</evidence>
<dbReference type="RefSeq" id="WP_037510579.1">
    <property type="nucleotide sequence ID" value="NZ_CAIGKD010000009.1"/>
</dbReference>
<proteinExistence type="inferred from homology"/>
<keyword evidence="6" id="KW-0028">Amino-acid biosynthesis</keyword>
<dbReference type="GO" id="GO:0009097">
    <property type="term" value="P:isoleucine biosynthetic process"/>
    <property type="evidence" value="ECO:0007669"/>
    <property type="project" value="TreeGrafter"/>
</dbReference>
<dbReference type="EC" id="4.2.3.1" evidence="4 11"/>
<dbReference type="InterPro" id="IPR050147">
    <property type="entry name" value="Ser/Thr_Dehydratase"/>
</dbReference>
<keyword evidence="7" id="KW-0791">Threonine biosynthesis</keyword>
<dbReference type="InterPro" id="IPR036052">
    <property type="entry name" value="TrpB-like_PALP_sf"/>
</dbReference>
<reference evidence="13 14" key="1">
    <citation type="submission" date="2018-10" db="EMBL/GenBank/DDBJ databases">
        <title>Characterization and genome analysis of a novel bacterium Sphingobium yanoikuyae SJTF8 capable of degrading PAHs.</title>
        <authorList>
            <person name="Yin C."/>
            <person name="Xiong W."/>
            <person name="Liang R."/>
        </authorList>
    </citation>
    <scope>NUCLEOTIDE SEQUENCE [LARGE SCALE GENOMIC DNA]</scope>
    <source>
        <strain evidence="13 14">SJTF8</strain>
    </source>
</reference>
<evidence type="ECO:0000313" key="13">
    <source>
        <dbReference type="EMBL" id="AYO80314.1"/>
    </source>
</evidence>
<dbReference type="GO" id="GO:0003941">
    <property type="term" value="F:L-serine ammonia-lyase activity"/>
    <property type="evidence" value="ECO:0007669"/>
    <property type="project" value="TreeGrafter"/>
</dbReference>
<dbReference type="EMBL" id="CP033230">
    <property type="protein sequence ID" value="AYO80314.1"/>
    <property type="molecule type" value="Genomic_DNA"/>
</dbReference>
<comment type="similarity">
    <text evidence="3">Belongs to the threonine synthase family.</text>
</comment>
<accession>A0A085K2D3</accession>
<organism evidence="13 14">
    <name type="scientific">Sphingobium yanoikuyae</name>
    <name type="common">Sphingomonas yanoikuyae</name>
    <dbReference type="NCBI Taxonomy" id="13690"/>
    <lineage>
        <taxon>Bacteria</taxon>
        <taxon>Pseudomonadati</taxon>
        <taxon>Pseudomonadota</taxon>
        <taxon>Alphaproteobacteria</taxon>
        <taxon>Sphingomonadales</taxon>
        <taxon>Sphingomonadaceae</taxon>
        <taxon>Sphingobium</taxon>
    </lineage>
</organism>
<evidence type="ECO:0000256" key="11">
    <source>
        <dbReference type="NCBIfam" id="TIGR00260"/>
    </source>
</evidence>
<evidence type="ECO:0000256" key="6">
    <source>
        <dbReference type="ARBA" id="ARBA00022605"/>
    </source>
</evidence>
<dbReference type="GO" id="GO:0004794">
    <property type="term" value="F:threonine deaminase activity"/>
    <property type="evidence" value="ECO:0007669"/>
    <property type="project" value="TreeGrafter"/>
</dbReference>
<gene>
    <name evidence="13" type="ORF">EBF16_27685</name>
</gene>
<evidence type="ECO:0000256" key="1">
    <source>
        <dbReference type="ARBA" id="ARBA00001933"/>
    </source>
</evidence>
<keyword evidence="8 12" id="KW-0663">Pyridoxal phosphate</keyword>
<dbReference type="GO" id="GO:0004795">
    <property type="term" value="F:threonine synthase activity"/>
    <property type="evidence" value="ECO:0007669"/>
    <property type="project" value="UniProtKB-UniRule"/>
</dbReference>
<keyword evidence="9 13" id="KW-0456">Lyase</keyword>